<dbReference type="GO" id="GO:0046872">
    <property type="term" value="F:metal ion binding"/>
    <property type="evidence" value="ECO:0007669"/>
    <property type="project" value="UniProtKB-KW"/>
</dbReference>
<evidence type="ECO:0000256" key="4">
    <source>
        <dbReference type="ARBA" id="ARBA00022989"/>
    </source>
</evidence>
<keyword evidence="12" id="KW-1185">Reference proteome</keyword>
<dbReference type="Pfam" id="PF00884">
    <property type="entry name" value="Sulfatase"/>
    <property type="match status" value="1"/>
</dbReference>
<feature type="transmembrane region" description="Helical" evidence="9">
    <location>
        <begin position="31"/>
        <end position="59"/>
    </location>
</feature>
<dbReference type="InterPro" id="IPR012160">
    <property type="entry name" value="LtaS-like"/>
</dbReference>
<dbReference type="OrthoDB" id="9777768at2"/>
<keyword evidence="4 9" id="KW-1133">Transmembrane helix</keyword>
<evidence type="ECO:0000256" key="6">
    <source>
        <dbReference type="PIRSR" id="PIRSR005091-1"/>
    </source>
</evidence>
<evidence type="ECO:0000313" key="11">
    <source>
        <dbReference type="EMBL" id="ABG59003.1"/>
    </source>
</evidence>
<evidence type="ECO:0000256" key="1">
    <source>
        <dbReference type="ARBA" id="ARBA00004651"/>
    </source>
</evidence>
<feature type="transmembrane region" description="Helical" evidence="9">
    <location>
        <begin position="71"/>
        <end position="97"/>
    </location>
</feature>
<keyword evidence="7" id="KW-0479">Metal-binding</keyword>
<dbReference type="PANTHER" id="PTHR47371">
    <property type="entry name" value="LIPOTEICHOIC ACID SYNTHASE"/>
    <property type="match status" value="1"/>
</dbReference>
<feature type="transmembrane region" description="Helical" evidence="9">
    <location>
        <begin position="117"/>
        <end position="137"/>
    </location>
</feature>
<dbReference type="KEGG" id="chu:CHU_1736"/>
<feature type="binding site" evidence="7">
    <location>
        <position position="412"/>
    </location>
    <ligand>
        <name>substrate</name>
    </ligand>
</feature>
<dbReference type="InterPro" id="IPR017850">
    <property type="entry name" value="Alkaline_phosphatase_core_sf"/>
</dbReference>
<dbReference type="SUPFAM" id="SSF53649">
    <property type="entry name" value="Alkaline phosphatase-like"/>
    <property type="match status" value="1"/>
</dbReference>
<dbReference type="Gene3D" id="3.40.720.10">
    <property type="entry name" value="Alkaline Phosphatase, subunit A"/>
    <property type="match status" value="1"/>
</dbReference>
<keyword evidence="5 9" id="KW-0472">Membrane</keyword>
<protein>
    <recommendedName>
        <fullName evidence="10">Sulfatase N-terminal domain-containing protein</fullName>
    </recommendedName>
</protein>
<dbReference type="InterPro" id="IPR050448">
    <property type="entry name" value="OpgB/LTA_synthase_biosynth"/>
</dbReference>
<evidence type="ECO:0000256" key="5">
    <source>
        <dbReference type="ARBA" id="ARBA00023136"/>
    </source>
</evidence>
<dbReference type="Proteomes" id="UP000001822">
    <property type="component" value="Chromosome"/>
</dbReference>
<accession>A0A6N4SRI4</accession>
<feature type="domain" description="Sulfatase N-terminal" evidence="10">
    <location>
        <begin position="251"/>
        <end position="518"/>
    </location>
</feature>
<evidence type="ECO:0000256" key="2">
    <source>
        <dbReference type="ARBA" id="ARBA00022475"/>
    </source>
</evidence>
<feature type="binding site" evidence="8">
    <location>
        <position position="466"/>
    </location>
    <ligand>
        <name>Mn(2+)</name>
        <dbReference type="ChEBI" id="CHEBI:29035"/>
    </ligand>
</feature>
<feature type="transmembrane region" description="Helical" evidence="9">
    <location>
        <begin position="157"/>
        <end position="175"/>
    </location>
</feature>
<dbReference type="CDD" id="cd16015">
    <property type="entry name" value="LTA_synthase"/>
    <property type="match status" value="1"/>
</dbReference>
<proteinExistence type="predicted"/>
<evidence type="ECO:0000256" key="3">
    <source>
        <dbReference type="ARBA" id="ARBA00022692"/>
    </source>
</evidence>
<feature type="binding site" evidence="8">
    <location>
        <position position="259"/>
    </location>
    <ligand>
        <name>Mn(2+)</name>
        <dbReference type="ChEBI" id="CHEBI:29035"/>
    </ligand>
</feature>
<feature type="binding site" evidence="8">
    <location>
        <position position="467"/>
    </location>
    <ligand>
        <name>Mn(2+)</name>
        <dbReference type="ChEBI" id="CHEBI:29035"/>
    </ligand>
</feature>
<keyword evidence="3 9" id="KW-0812">Transmembrane</keyword>
<comment type="subcellular location">
    <subcellularLocation>
        <location evidence="1">Cell membrane</location>
        <topology evidence="1">Multi-pass membrane protein</topology>
    </subcellularLocation>
</comment>
<gene>
    <name evidence="11" type="ordered locus">CHU_1736</name>
</gene>
<dbReference type="PANTHER" id="PTHR47371:SF3">
    <property type="entry name" value="PHOSPHOGLYCEROL TRANSFERASE I"/>
    <property type="match status" value="1"/>
</dbReference>
<reference evidence="11 12" key="1">
    <citation type="journal article" date="2007" name="Appl. Environ. Microbiol.">
        <title>Genome sequence of the cellulolytic gliding bacterium Cytophaga hutchinsonii.</title>
        <authorList>
            <person name="Xie G."/>
            <person name="Bruce D.C."/>
            <person name="Challacombe J.F."/>
            <person name="Chertkov O."/>
            <person name="Detter J.C."/>
            <person name="Gilna P."/>
            <person name="Han C.S."/>
            <person name="Lucas S."/>
            <person name="Misra M."/>
            <person name="Myers G.L."/>
            <person name="Richardson P."/>
            <person name="Tapia R."/>
            <person name="Thayer N."/>
            <person name="Thompson L.S."/>
            <person name="Brettin T.S."/>
            <person name="Henrissat B."/>
            <person name="Wilson D.B."/>
            <person name="McBride M.J."/>
        </authorList>
    </citation>
    <scope>NUCLEOTIDE SEQUENCE [LARGE SCALE GENOMIC DNA]</scope>
    <source>
        <strain evidence="12">ATCC 33406 / DSM 1761 / CIP 103989 / NBRC 15051 / NCIMB 9469 / D465</strain>
    </source>
</reference>
<keyword evidence="2" id="KW-1003">Cell membrane</keyword>
<evidence type="ECO:0000313" key="12">
    <source>
        <dbReference type="Proteomes" id="UP000001822"/>
    </source>
</evidence>
<name>A0A6N4SRI4_CYTH3</name>
<evidence type="ECO:0000256" key="9">
    <source>
        <dbReference type="SAM" id="Phobius"/>
    </source>
</evidence>
<evidence type="ECO:0000256" key="8">
    <source>
        <dbReference type="PIRSR" id="PIRSR005091-3"/>
    </source>
</evidence>
<dbReference type="PIRSF" id="PIRSF005091">
    <property type="entry name" value="Mmb_sulf_HI1246"/>
    <property type="match status" value="1"/>
</dbReference>
<feature type="active site" evidence="6">
    <location>
        <position position="294"/>
    </location>
</feature>
<sequence length="597" mass="67841">MLLFLAGRCFFLIYHIKPVAKLPVSETLLAFIYGLTLDISFASYITILPAALLPVLLLFNISEKKIRSGLLIYSTVWIILLAFIYTLDAELFSFWGFRLDNTLFRYTGTTGEMIGSAMSSPLVILLPFYFIASYVGYKSYKKFLYPYTFSKLKIWMLPLMLLLAAALVIPIRGGLQQIPNNESVAYYSTNNLLNQAALNPAWTLARSVIEQNGPDLSRYHFFESAEAEKQLAAMLRQQELEADTILTNSRPNIIIIVWESLTAKVLNDTVTPRLHALLTEGIYFSNFYASGDRSDKGLAAILSAYPAQPDFSIMTEPGKSRKLPFITQQLKAAGYQSTYLYGGELEFANMRSYMNYNGFDQVLGKSDFPKETWGAKWGAHDEATFARLFSEIETNTETAAPFFYTLFTLSSHEPYDVPVKPVITGSSKTAQFKNAHHYTDSCFFDFIQKAKKQTWWNNTWIIVVADHGHVLPGSEYATHNPSEFKIPMLWLGGAIKTHKTITKTYSQINLAPTIASYLKLNPEAFTFSAPIYLQDTTKRMAWYSYNDGFAMVQNNDTYFKYNLNSQKLETKKGLFDSKFLTQGQAFLQILMEDFYNK</sequence>
<dbReference type="InterPro" id="IPR000917">
    <property type="entry name" value="Sulfatase_N"/>
</dbReference>
<organism evidence="11 12">
    <name type="scientific">Cytophaga hutchinsonii (strain ATCC 33406 / DSM 1761 / CIP 103989 / NBRC 15051 / NCIMB 9469 / D465)</name>
    <dbReference type="NCBI Taxonomy" id="269798"/>
    <lineage>
        <taxon>Bacteria</taxon>
        <taxon>Pseudomonadati</taxon>
        <taxon>Bacteroidota</taxon>
        <taxon>Cytophagia</taxon>
        <taxon>Cytophagales</taxon>
        <taxon>Cytophagaceae</taxon>
        <taxon>Cytophaga</taxon>
    </lineage>
</organism>
<dbReference type="EMBL" id="CP000383">
    <property type="protein sequence ID" value="ABG59003.1"/>
    <property type="molecule type" value="Genomic_DNA"/>
</dbReference>
<keyword evidence="7" id="KW-0464">Manganese</keyword>
<evidence type="ECO:0000259" key="10">
    <source>
        <dbReference type="Pfam" id="PF00884"/>
    </source>
</evidence>
<dbReference type="Gene3D" id="3.30.1120.80">
    <property type="match status" value="1"/>
</dbReference>
<dbReference type="AlphaFoldDB" id="A0A6N4SRI4"/>
<dbReference type="GO" id="GO:0005886">
    <property type="term" value="C:plasma membrane"/>
    <property type="evidence" value="ECO:0007669"/>
    <property type="project" value="UniProtKB-SubCell"/>
</dbReference>
<evidence type="ECO:0000256" key="7">
    <source>
        <dbReference type="PIRSR" id="PIRSR005091-2"/>
    </source>
</evidence>